<evidence type="ECO:0000313" key="2">
    <source>
        <dbReference type="Proteomes" id="UP001521785"/>
    </source>
</evidence>
<name>A0ABR3QNF4_9PLEO</name>
<gene>
    <name evidence="1" type="ORF">SLS60_010408</name>
</gene>
<evidence type="ECO:0000313" key="1">
    <source>
        <dbReference type="EMBL" id="KAL1593677.1"/>
    </source>
</evidence>
<comment type="caution">
    <text evidence="1">The sequence shown here is derived from an EMBL/GenBank/DDBJ whole genome shotgun (WGS) entry which is preliminary data.</text>
</comment>
<protein>
    <recommendedName>
        <fullName evidence="3">Ankyrin repeat protein</fullName>
    </recommendedName>
</protein>
<sequence>MLFLLEAHHGRATSSYYLQDHQDAMYKTLFLASEKGHRDIVRKILDIEGYMNDTQISGTKRTEIMRRACEAGSEMVLQIVLERSFELEGKQSWRPWLDCTLKATAGGHLSITRMLVNTGTIPRPFPLGGAHTSKILGEAAPRHQSAEVIQFLLRRGVINVAQLHEIQINVGFELVHCIIGAAQRGNVGFLEALSHHGIALDDEDFYARADCPVPIIAAKAFRQVDTVRALLALGVADVDPMQSILAHQFANGELPRDPPALLNGAGLNDDNDAVARTAWVIYD</sequence>
<proteinExistence type="predicted"/>
<evidence type="ECO:0008006" key="3">
    <source>
        <dbReference type="Google" id="ProtNLM"/>
    </source>
</evidence>
<dbReference type="EMBL" id="JAKJXO020000018">
    <property type="protein sequence ID" value="KAL1593677.1"/>
    <property type="molecule type" value="Genomic_DNA"/>
</dbReference>
<reference evidence="1 2" key="1">
    <citation type="submission" date="2024-02" db="EMBL/GenBank/DDBJ databases">
        <title>De novo assembly and annotation of 12 fungi associated with fruit tree decline syndrome in Ontario, Canada.</title>
        <authorList>
            <person name="Sulman M."/>
            <person name="Ellouze W."/>
            <person name="Ilyukhin E."/>
        </authorList>
    </citation>
    <scope>NUCLEOTIDE SEQUENCE [LARGE SCALE GENOMIC DNA]</scope>
    <source>
        <strain evidence="1 2">M42-189</strain>
    </source>
</reference>
<dbReference type="Proteomes" id="UP001521785">
    <property type="component" value="Unassembled WGS sequence"/>
</dbReference>
<dbReference type="SUPFAM" id="SSF48403">
    <property type="entry name" value="Ankyrin repeat"/>
    <property type="match status" value="1"/>
</dbReference>
<organism evidence="1 2">
    <name type="scientific">Paraconiothyrium brasiliense</name>
    <dbReference type="NCBI Taxonomy" id="300254"/>
    <lineage>
        <taxon>Eukaryota</taxon>
        <taxon>Fungi</taxon>
        <taxon>Dikarya</taxon>
        <taxon>Ascomycota</taxon>
        <taxon>Pezizomycotina</taxon>
        <taxon>Dothideomycetes</taxon>
        <taxon>Pleosporomycetidae</taxon>
        <taxon>Pleosporales</taxon>
        <taxon>Massarineae</taxon>
        <taxon>Didymosphaeriaceae</taxon>
        <taxon>Paraconiothyrium</taxon>
    </lineage>
</organism>
<accession>A0ABR3QNF4</accession>
<dbReference type="Gene3D" id="1.25.40.20">
    <property type="entry name" value="Ankyrin repeat-containing domain"/>
    <property type="match status" value="1"/>
</dbReference>
<keyword evidence="2" id="KW-1185">Reference proteome</keyword>
<dbReference type="InterPro" id="IPR036770">
    <property type="entry name" value="Ankyrin_rpt-contain_sf"/>
</dbReference>